<keyword evidence="1" id="KW-0472">Membrane</keyword>
<feature type="transmembrane region" description="Helical" evidence="1">
    <location>
        <begin position="559"/>
        <end position="578"/>
    </location>
</feature>
<dbReference type="EMBL" id="JACVVK020000051">
    <property type="protein sequence ID" value="KAK7498448.1"/>
    <property type="molecule type" value="Genomic_DNA"/>
</dbReference>
<evidence type="ECO:0000313" key="3">
    <source>
        <dbReference type="Proteomes" id="UP001519460"/>
    </source>
</evidence>
<proteinExistence type="predicted"/>
<keyword evidence="1" id="KW-0812">Transmembrane</keyword>
<keyword evidence="3" id="KW-1185">Reference proteome</keyword>
<dbReference type="AlphaFoldDB" id="A0ABD0LGT2"/>
<comment type="caution">
    <text evidence="2">The sequence shown here is derived from an EMBL/GenBank/DDBJ whole genome shotgun (WGS) entry which is preliminary data.</text>
</comment>
<feature type="transmembrane region" description="Helical" evidence="1">
    <location>
        <begin position="7"/>
        <end position="27"/>
    </location>
</feature>
<sequence>MNKTKRVFLYFSLWVMLALTAVVLNVWNIDWTKTNIVQGVVVVIILGVLQGSVLEFPVQTITTLIIGGGRRHNARVEADNLTLVLNYNILALSKDDIDECLNTMYEAYMGNLSELISAVLVSATNDEELKKYELEVRDNYRALIYDELFREGLNFAAGDLSGVDPLRLQHVWSRYEHINKNVFAREYLDGICDEFAREFMVVHRVSRVLRKCGQYQDLMLLSEGDDEAYTYTDPEHYGKQARPYGQPLFHDSEDVENIFNRRFDYTLVLDGDTGVAAANPERGIIQPAIKLHCADTDTMFMHLEAMRQAIYEPMTNALTAMLGQSSFFGKGLIKNRIYIDNVIGTRENLIERVPVDVLSHDTFEAALLRPLYCGSVFLLEAPSYNYVTWNIRERRWNRGEVLLSMYFWKNLLGKPMRWIQSKLQGDKFNATKLRTESKLDFTTSYVAHSALRQMFMKPLLLVYIIIHYNTYLLYRWASIIVVMFLVLVFPKFATCNRHNYKFVLLETVASFLQFTPEAMVGCVRIVRAIQANLVVNAKWVPQRAVEEEFKRSNPFWSSLVHLWGYSVFAVIAGVLVVLFAREAILGLVMLITLALLPLYTGFTSLSPKLRSSRAIAQRRENLEQGAIATIAKPDPKTQVVSGGIPAFVNLGFISEDNRSVASLQRLAIPRPSLYPVLMPTAPSEDILEHSDPAPAEVPTAVTVHDQRTFQSDPSVNPQWASSPSRLLTDNIQSVRL</sequence>
<reference evidence="2 3" key="1">
    <citation type="journal article" date="2023" name="Sci. Data">
        <title>Genome assembly of the Korean intertidal mud-creeper Batillaria attramentaria.</title>
        <authorList>
            <person name="Patra A.K."/>
            <person name="Ho P.T."/>
            <person name="Jun S."/>
            <person name="Lee S.J."/>
            <person name="Kim Y."/>
            <person name="Won Y.J."/>
        </authorList>
    </citation>
    <scope>NUCLEOTIDE SEQUENCE [LARGE SCALE GENOMIC DNA]</scope>
    <source>
        <strain evidence="2">Wonlab-2016</strain>
    </source>
</reference>
<gene>
    <name evidence="2" type="ORF">BaRGS_00010402</name>
</gene>
<dbReference type="Proteomes" id="UP001519460">
    <property type="component" value="Unassembled WGS sequence"/>
</dbReference>
<feature type="transmembrane region" description="Helical" evidence="1">
    <location>
        <begin position="476"/>
        <end position="493"/>
    </location>
</feature>
<organism evidence="2 3">
    <name type="scientific">Batillaria attramentaria</name>
    <dbReference type="NCBI Taxonomy" id="370345"/>
    <lineage>
        <taxon>Eukaryota</taxon>
        <taxon>Metazoa</taxon>
        <taxon>Spiralia</taxon>
        <taxon>Lophotrochozoa</taxon>
        <taxon>Mollusca</taxon>
        <taxon>Gastropoda</taxon>
        <taxon>Caenogastropoda</taxon>
        <taxon>Sorbeoconcha</taxon>
        <taxon>Cerithioidea</taxon>
        <taxon>Batillariidae</taxon>
        <taxon>Batillaria</taxon>
    </lineage>
</organism>
<keyword evidence="1" id="KW-1133">Transmembrane helix</keyword>
<evidence type="ECO:0000256" key="1">
    <source>
        <dbReference type="SAM" id="Phobius"/>
    </source>
</evidence>
<feature type="transmembrane region" description="Helical" evidence="1">
    <location>
        <begin position="39"/>
        <end position="66"/>
    </location>
</feature>
<protein>
    <recommendedName>
        <fullName evidence="4">Glucans biosynthesis glucosyltransferase H</fullName>
    </recommendedName>
</protein>
<evidence type="ECO:0000313" key="2">
    <source>
        <dbReference type="EMBL" id="KAK7498448.1"/>
    </source>
</evidence>
<feature type="transmembrane region" description="Helical" evidence="1">
    <location>
        <begin position="584"/>
        <end position="605"/>
    </location>
</feature>
<accession>A0ABD0LGT2</accession>
<evidence type="ECO:0008006" key="4">
    <source>
        <dbReference type="Google" id="ProtNLM"/>
    </source>
</evidence>
<name>A0ABD0LGT2_9CAEN</name>